<reference evidence="1 2" key="1">
    <citation type="submission" date="2024-02" db="EMBL/GenBank/DDBJ databases">
        <title>Deinococcus xinjiangensis NBRC 107630.</title>
        <authorList>
            <person name="Ichikawa N."/>
            <person name="Katano-Makiyama Y."/>
            <person name="Hidaka K."/>
        </authorList>
    </citation>
    <scope>NUCLEOTIDE SEQUENCE [LARGE SCALE GENOMIC DNA]</scope>
    <source>
        <strain evidence="1 2">NBRC 107630</strain>
    </source>
</reference>
<accession>A0ABP9V8C9</accession>
<protein>
    <submittedName>
        <fullName evidence="1">Uncharacterized protein</fullName>
    </submittedName>
</protein>
<evidence type="ECO:0000313" key="2">
    <source>
        <dbReference type="Proteomes" id="UP001458946"/>
    </source>
</evidence>
<dbReference type="Proteomes" id="UP001458946">
    <property type="component" value="Unassembled WGS sequence"/>
</dbReference>
<gene>
    <name evidence="1" type="ORF">Dxin01_01244</name>
</gene>
<name>A0ABP9V8C9_9DEIO</name>
<proteinExistence type="predicted"/>
<organism evidence="1 2">
    <name type="scientific">Deinococcus xinjiangensis</name>
    <dbReference type="NCBI Taxonomy" id="457454"/>
    <lineage>
        <taxon>Bacteria</taxon>
        <taxon>Thermotogati</taxon>
        <taxon>Deinococcota</taxon>
        <taxon>Deinococci</taxon>
        <taxon>Deinococcales</taxon>
        <taxon>Deinococcaceae</taxon>
        <taxon>Deinococcus</taxon>
    </lineage>
</organism>
<dbReference type="EMBL" id="BAABRN010000010">
    <property type="protein sequence ID" value="GAA5501512.1"/>
    <property type="molecule type" value="Genomic_DNA"/>
</dbReference>
<sequence>MSPPAPARQGIVFTLDGLDELDFARVLRDLMHDEAFKKPLQVQAEEPRAGGSARLTLAFYPEHRTAAIHAMQRLKTILLRYGVQVDSVVVPQDG</sequence>
<comment type="caution">
    <text evidence="1">The sequence shown here is derived from an EMBL/GenBank/DDBJ whole genome shotgun (WGS) entry which is preliminary data.</text>
</comment>
<keyword evidence="2" id="KW-1185">Reference proteome</keyword>
<evidence type="ECO:0000313" key="1">
    <source>
        <dbReference type="EMBL" id="GAA5501512.1"/>
    </source>
</evidence>
<dbReference type="RefSeq" id="WP_353541484.1">
    <property type="nucleotide sequence ID" value="NZ_BAABRN010000010.1"/>
</dbReference>